<reference evidence="1 2" key="1">
    <citation type="submission" date="2020-02" db="EMBL/GenBank/DDBJ databases">
        <authorList>
            <person name="Ma Q."/>
            <person name="Huang Y."/>
            <person name="Song X."/>
            <person name="Pei D."/>
        </authorList>
    </citation>
    <scope>NUCLEOTIDE SEQUENCE [LARGE SCALE GENOMIC DNA]</scope>
    <source>
        <strain evidence="1">Sxm20200214</strain>
        <tissue evidence="1">Leaf</tissue>
    </source>
</reference>
<dbReference type="AlphaFoldDB" id="A0A8X7RCM5"/>
<evidence type="ECO:0000313" key="2">
    <source>
        <dbReference type="Proteomes" id="UP000886595"/>
    </source>
</evidence>
<protein>
    <submittedName>
        <fullName evidence="1">Uncharacterized protein</fullName>
    </submittedName>
</protein>
<organism evidence="1 2">
    <name type="scientific">Brassica carinata</name>
    <name type="common">Ethiopian mustard</name>
    <name type="synonym">Abyssinian cabbage</name>
    <dbReference type="NCBI Taxonomy" id="52824"/>
    <lineage>
        <taxon>Eukaryota</taxon>
        <taxon>Viridiplantae</taxon>
        <taxon>Streptophyta</taxon>
        <taxon>Embryophyta</taxon>
        <taxon>Tracheophyta</taxon>
        <taxon>Spermatophyta</taxon>
        <taxon>Magnoliopsida</taxon>
        <taxon>eudicotyledons</taxon>
        <taxon>Gunneridae</taxon>
        <taxon>Pentapetalae</taxon>
        <taxon>rosids</taxon>
        <taxon>malvids</taxon>
        <taxon>Brassicales</taxon>
        <taxon>Brassicaceae</taxon>
        <taxon>Brassiceae</taxon>
        <taxon>Brassica</taxon>
    </lineage>
</organism>
<gene>
    <name evidence="1" type="ORF">Bca52824_055488</name>
</gene>
<name>A0A8X7RCM5_BRACI</name>
<comment type="caution">
    <text evidence="1">The sequence shown here is derived from an EMBL/GenBank/DDBJ whole genome shotgun (WGS) entry which is preliminary data.</text>
</comment>
<dbReference type="OrthoDB" id="10250354at2759"/>
<accession>A0A8X7RCM5</accession>
<evidence type="ECO:0000313" key="1">
    <source>
        <dbReference type="EMBL" id="KAG2284268.1"/>
    </source>
</evidence>
<sequence>MEREKKIEVELLDKERGLQGEVFEKFGGVEDVAATRTLCGDLSNPLLAIAGYEDQVMERLRKAGMNQKR</sequence>
<dbReference type="EMBL" id="JAAMPC010000011">
    <property type="protein sequence ID" value="KAG2284268.1"/>
    <property type="molecule type" value="Genomic_DNA"/>
</dbReference>
<keyword evidence="2" id="KW-1185">Reference proteome</keyword>
<proteinExistence type="predicted"/>
<dbReference type="Proteomes" id="UP000886595">
    <property type="component" value="Unassembled WGS sequence"/>
</dbReference>